<sequence length="68" mass="7749">MQKENIQDLINQYKHDGFDIVDIELTNDRTIGINFNSNEIFYTEDKLLILGDGISATIDYSVIQGIVI</sequence>
<dbReference type="EMBL" id="BK016017">
    <property type="protein sequence ID" value="DAF89852.1"/>
    <property type="molecule type" value="Genomic_DNA"/>
</dbReference>
<accession>A0A8S5U5Y1</accession>
<protein>
    <submittedName>
        <fullName evidence="1">Uncharacterized protein</fullName>
    </submittedName>
</protein>
<evidence type="ECO:0000313" key="1">
    <source>
        <dbReference type="EMBL" id="DAF89852.1"/>
    </source>
</evidence>
<name>A0A8S5U5Y1_9CAUD</name>
<proteinExistence type="predicted"/>
<organism evidence="1">
    <name type="scientific">Siphoviridae sp. cteLh2</name>
    <dbReference type="NCBI Taxonomy" id="2825590"/>
    <lineage>
        <taxon>Viruses</taxon>
        <taxon>Duplodnaviria</taxon>
        <taxon>Heunggongvirae</taxon>
        <taxon>Uroviricota</taxon>
        <taxon>Caudoviricetes</taxon>
    </lineage>
</organism>
<reference evidence="1" key="1">
    <citation type="journal article" date="2021" name="Proc. Natl. Acad. Sci. U.S.A.">
        <title>A Catalog of Tens of Thousands of Viruses from Human Metagenomes Reveals Hidden Associations with Chronic Diseases.</title>
        <authorList>
            <person name="Tisza M.J."/>
            <person name="Buck C.B."/>
        </authorList>
    </citation>
    <scope>NUCLEOTIDE SEQUENCE</scope>
    <source>
        <strain evidence="1">CteLh2</strain>
    </source>
</reference>